<dbReference type="NCBIfam" id="TIGR01652">
    <property type="entry name" value="ATPase-Plipid"/>
    <property type="match status" value="2"/>
</dbReference>
<dbReference type="PANTHER" id="PTHR24092">
    <property type="entry name" value="PROBABLE PHOSPHOLIPID-TRANSPORTING ATPASE"/>
    <property type="match status" value="1"/>
</dbReference>
<dbReference type="InterPro" id="IPR001757">
    <property type="entry name" value="P_typ_ATPase"/>
</dbReference>
<dbReference type="Gene3D" id="2.70.150.10">
    <property type="entry name" value="Calcium-transporting ATPase, cytoplasmic transduction domain A"/>
    <property type="match status" value="1"/>
</dbReference>
<dbReference type="InterPro" id="IPR008250">
    <property type="entry name" value="ATPase_P-typ_transduc_dom_A_sf"/>
</dbReference>
<organism evidence="16 17">
    <name type="scientific">Molorchus minor</name>
    <dbReference type="NCBI Taxonomy" id="1323400"/>
    <lineage>
        <taxon>Eukaryota</taxon>
        <taxon>Metazoa</taxon>
        <taxon>Ecdysozoa</taxon>
        <taxon>Arthropoda</taxon>
        <taxon>Hexapoda</taxon>
        <taxon>Insecta</taxon>
        <taxon>Pterygota</taxon>
        <taxon>Neoptera</taxon>
        <taxon>Endopterygota</taxon>
        <taxon>Coleoptera</taxon>
        <taxon>Polyphaga</taxon>
        <taxon>Cucujiformia</taxon>
        <taxon>Chrysomeloidea</taxon>
        <taxon>Cerambycidae</taxon>
        <taxon>Lamiinae</taxon>
        <taxon>Monochamini</taxon>
        <taxon>Molorchus</taxon>
    </lineage>
</organism>
<keyword evidence="4" id="KW-0479">Metal-binding</keyword>
<keyword evidence="5 12" id="KW-0547">Nucleotide-binding</keyword>
<dbReference type="SUPFAM" id="SSF56784">
    <property type="entry name" value="HAD-like"/>
    <property type="match status" value="1"/>
</dbReference>
<feature type="region of interest" description="Disordered" evidence="13">
    <location>
        <begin position="1"/>
        <end position="52"/>
    </location>
</feature>
<comment type="catalytic activity">
    <reaction evidence="11 12">
        <text>ATP + H2O + phospholipidSide 1 = ADP + phosphate + phospholipidSide 2.</text>
        <dbReference type="EC" id="7.6.2.1"/>
    </reaction>
</comment>
<accession>A0ABQ9J710</accession>
<evidence type="ECO:0000256" key="13">
    <source>
        <dbReference type="SAM" id="MobiDB-lite"/>
    </source>
</evidence>
<feature type="compositionally biased region" description="Basic and acidic residues" evidence="13">
    <location>
        <begin position="1079"/>
        <end position="1088"/>
    </location>
</feature>
<keyword evidence="10 12" id="KW-0472">Membrane</keyword>
<dbReference type="SFLD" id="SFLDG00002">
    <property type="entry name" value="C1.7:_P-type_atpase_like"/>
    <property type="match status" value="1"/>
</dbReference>
<comment type="similarity">
    <text evidence="2 12">Belongs to the cation transport ATPase (P-type) (TC 3.A.3) family. Type IV subfamily.</text>
</comment>
<dbReference type="InterPro" id="IPR023299">
    <property type="entry name" value="ATPase_P-typ_cyto_dom_N"/>
</dbReference>
<keyword evidence="8 12" id="KW-1278">Translocase</keyword>
<feature type="transmembrane region" description="Helical" evidence="12">
    <location>
        <begin position="1025"/>
        <end position="1046"/>
    </location>
</feature>
<dbReference type="InterPro" id="IPR044492">
    <property type="entry name" value="P_typ_ATPase_HD_dom"/>
</dbReference>
<evidence type="ECO:0000256" key="9">
    <source>
        <dbReference type="ARBA" id="ARBA00022989"/>
    </source>
</evidence>
<dbReference type="Pfam" id="PF16212">
    <property type="entry name" value="PhoLip_ATPase_C"/>
    <property type="match status" value="1"/>
</dbReference>
<feature type="region of interest" description="Disordered" evidence="13">
    <location>
        <begin position="1079"/>
        <end position="1102"/>
    </location>
</feature>
<feature type="transmembrane region" description="Helical" evidence="12">
    <location>
        <begin position="339"/>
        <end position="358"/>
    </location>
</feature>
<dbReference type="SUPFAM" id="SSF81653">
    <property type="entry name" value="Calcium ATPase, transduction domain A"/>
    <property type="match status" value="1"/>
</dbReference>
<dbReference type="Gene3D" id="3.40.50.1000">
    <property type="entry name" value="HAD superfamily/HAD-like"/>
    <property type="match status" value="1"/>
</dbReference>
<evidence type="ECO:0000256" key="3">
    <source>
        <dbReference type="ARBA" id="ARBA00022692"/>
    </source>
</evidence>
<dbReference type="InterPro" id="IPR036412">
    <property type="entry name" value="HAD-like_sf"/>
</dbReference>
<dbReference type="CDD" id="cd02073">
    <property type="entry name" value="P-type_ATPase_APLT_Dnf-like"/>
    <property type="match status" value="1"/>
</dbReference>
<sequence length="1239" mass="140622">MPDQTIELGQLTPSSPTNGSARLSDHHAPDGEDGTASSAIDRETEESGYNPTNAEQRVIFINRAQPPVPKFVNNRVSTAKYSLLRFIPFFLFEQFRRWANVFFLMIALLQQIPDVSPTGRYTTLVPLIFILSVSAIKEIIEDVKRHRADDETNHRRVEVLRGDNWISVRWKDVIVGDIVKVLNNTFFPADLALISSRQALKSTAKITTINDLRQLSGTIECEPPNKHLYEFNGVLKETNQSPEHLGPDQLLLRGAILRNTSWIFGIVIYTGHETKLMRNSTKAPLKRSSVDKLTNVQILLLFGVLFAMSLLCSIFNVLWNNAHGESDSYIGLEDSSHNFLYNLLTFVILFNNLIPISLQVTLEVVRFIQAIFINMDIEMYHAETDTPAVARTSNLNEELGQVKYVFSDKTGTLTRNVMVLKKCAVGHEVYPITENLDDSLIVQHLRQGHKNAELIKDLLVLLSVCHTVIPERMPDGTTVYHAASPDERALVYGASLFGYVFQSRTPDSVQINALGVTETYEILTVLEFTSTRKRMSVIVKDPNGKIKLYCKGADTVIYERLDNSLGKEYPDVLLQHLEHFASEGLRTLCCAVADLKKSDYEDWRQLYNKASISLQHREEKLEEAANLIERKLKLIGATAIEDKLQEGVPETIAALLEADINVWVLTGDKQETAINIGYSCRLLSQGIQLIILNEDGLDKVREVILRHCDELGENLEKQNEIALIIDGKTLKYALTFELRTDFLKLCISCKVVICCRVSPMQKAEVVEYVTKYTKSVTLAIGDGANDVAMIQKAHVGVGISGVEGLQAACASDYSIAQFRFLLRLLLVHGAWNYSRMCKLILYSFYKNICLYVIELWFAIYSGWSGQILFERWSIGLYNVLFTALPPFAMGLFDKPCGAEKMMMYPKLYKPSQSGDHFNIKVFWYWIINGMIHSALLFWLPLLACQHDILWMWGGRRGVFGLRGILFIRLILCVVVTVCLKAGLVINSWTWLTHCAIWGSIVLWFLFIIIYSLFWPTIPFGSIMSGMYIMLFSTAVFWLGLIVVPIITSLPDFTVKVVYSTIFKSLTDIVRESDIRKSEPQVYRGEPKNSRKLKLPESSSSNGCRLSETARLLKNVFTRRTTPRIEMEVELSHLCMRWSNSQYFEWLQTIGDSSPVEERFHEENNAKDRDGSRAITWMRILIEEIMDLPFLKKKGGPSRKQTLFGPTIQIFQSQQGYEEIVGKNGAKALSYERPNNVLLI</sequence>
<comment type="caution">
    <text evidence="16">The sequence shown here is derived from an EMBL/GenBank/DDBJ whole genome shotgun (WGS) entry which is preliminary data.</text>
</comment>
<dbReference type="Pfam" id="PF13246">
    <property type="entry name" value="Cation_ATPase"/>
    <property type="match status" value="1"/>
</dbReference>
<dbReference type="InterPro" id="IPR006539">
    <property type="entry name" value="P-type_ATPase_IV"/>
</dbReference>
<keyword evidence="17" id="KW-1185">Reference proteome</keyword>
<feature type="domain" description="P-type ATPase C-terminal" evidence="15">
    <location>
        <begin position="808"/>
        <end position="1063"/>
    </location>
</feature>
<keyword evidence="7 12" id="KW-0460">Magnesium</keyword>
<evidence type="ECO:0000256" key="6">
    <source>
        <dbReference type="ARBA" id="ARBA00022840"/>
    </source>
</evidence>
<feature type="compositionally biased region" description="Polar residues" evidence="13">
    <location>
        <begin position="11"/>
        <end position="21"/>
    </location>
</feature>
<dbReference type="PROSITE" id="PS00154">
    <property type="entry name" value="ATPASE_E1_E2"/>
    <property type="match status" value="1"/>
</dbReference>
<dbReference type="SUPFAM" id="SSF81660">
    <property type="entry name" value="Metal cation-transporting ATPase, ATP-binding domain N"/>
    <property type="match status" value="1"/>
</dbReference>
<dbReference type="PANTHER" id="PTHR24092:SF150">
    <property type="entry name" value="PHOSPHOLIPID-TRANSPORTING ATPASE"/>
    <property type="match status" value="1"/>
</dbReference>
<name>A0ABQ9J710_9CUCU</name>
<feature type="transmembrane region" description="Helical" evidence="12">
    <location>
        <begin position="990"/>
        <end position="1013"/>
    </location>
</feature>
<dbReference type="EMBL" id="JAPWTJ010001079">
    <property type="protein sequence ID" value="KAJ8973941.1"/>
    <property type="molecule type" value="Genomic_DNA"/>
</dbReference>
<evidence type="ECO:0000256" key="2">
    <source>
        <dbReference type="ARBA" id="ARBA00008109"/>
    </source>
</evidence>
<dbReference type="InterPro" id="IPR018303">
    <property type="entry name" value="ATPase_P-typ_P_site"/>
</dbReference>
<feature type="transmembrane region" description="Helical" evidence="12">
    <location>
        <begin position="296"/>
        <end position="319"/>
    </location>
</feature>
<dbReference type="SFLD" id="SFLDS00003">
    <property type="entry name" value="Haloacid_Dehalogenase"/>
    <property type="match status" value="1"/>
</dbReference>
<dbReference type="Proteomes" id="UP001162164">
    <property type="component" value="Unassembled WGS sequence"/>
</dbReference>
<dbReference type="NCBIfam" id="TIGR01494">
    <property type="entry name" value="ATPase_P-type"/>
    <property type="match status" value="2"/>
</dbReference>
<dbReference type="Gene3D" id="3.40.1110.10">
    <property type="entry name" value="Calcium-transporting ATPase, cytoplasmic domain N"/>
    <property type="match status" value="1"/>
</dbReference>
<evidence type="ECO:0000259" key="14">
    <source>
        <dbReference type="Pfam" id="PF16209"/>
    </source>
</evidence>
<evidence type="ECO:0000256" key="12">
    <source>
        <dbReference type="RuleBase" id="RU362033"/>
    </source>
</evidence>
<dbReference type="InterPro" id="IPR023298">
    <property type="entry name" value="ATPase_P-typ_TM_dom_sf"/>
</dbReference>
<evidence type="ECO:0000256" key="10">
    <source>
        <dbReference type="ARBA" id="ARBA00023136"/>
    </source>
</evidence>
<evidence type="ECO:0000256" key="11">
    <source>
        <dbReference type="ARBA" id="ARBA00034036"/>
    </source>
</evidence>
<evidence type="ECO:0000256" key="4">
    <source>
        <dbReference type="ARBA" id="ARBA00022723"/>
    </source>
</evidence>
<dbReference type="InterPro" id="IPR023214">
    <property type="entry name" value="HAD_sf"/>
</dbReference>
<evidence type="ECO:0000259" key="15">
    <source>
        <dbReference type="Pfam" id="PF16212"/>
    </source>
</evidence>
<dbReference type="Pfam" id="PF16209">
    <property type="entry name" value="PhoLip_ATPase_N"/>
    <property type="match status" value="1"/>
</dbReference>
<comment type="subcellular location">
    <subcellularLocation>
        <location evidence="1 12">Membrane</location>
        <topology evidence="1 12">Multi-pass membrane protein</topology>
    </subcellularLocation>
</comment>
<keyword evidence="6 12" id="KW-0067">ATP-binding</keyword>
<evidence type="ECO:0000256" key="5">
    <source>
        <dbReference type="ARBA" id="ARBA00022741"/>
    </source>
</evidence>
<evidence type="ECO:0000256" key="1">
    <source>
        <dbReference type="ARBA" id="ARBA00004141"/>
    </source>
</evidence>
<dbReference type="InterPro" id="IPR032630">
    <property type="entry name" value="P_typ_ATPase_c"/>
</dbReference>
<dbReference type="InterPro" id="IPR032631">
    <property type="entry name" value="P-type_ATPase_N"/>
</dbReference>
<reference evidence="16" key="1">
    <citation type="journal article" date="2023" name="Insect Mol. Biol.">
        <title>Genome sequencing provides insights into the evolution of gene families encoding plant cell wall-degrading enzymes in longhorned beetles.</title>
        <authorList>
            <person name="Shin N.R."/>
            <person name="Okamura Y."/>
            <person name="Kirsch R."/>
            <person name="Pauchet Y."/>
        </authorList>
    </citation>
    <scope>NUCLEOTIDE SEQUENCE</scope>
    <source>
        <strain evidence="16">MMC_N1</strain>
    </source>
</reference>
<dbReference type="SFLD" id="SFLDF00027">
    <property type="entry name" value="p-type_atpase"/>
    <property type="match status" value="1"/>
</dbReference>
<evidence type="ECO:0000313" key="17">
    <source>
        <dbReference type="Proteomes" id="UP001162164"/>
    </source>
</evidence>
<feature type="transmembrane region" description="Helical" evidence="12">
    <location>
        <begin position="965"/>
        <end position="984"/>
    </location>
</feature>
<dbReference type="EC" id="7.6.2.1" evidence="12"/>
<proteinExistence type="inferred from homology"/>
<feature type="domain" description="P-type ATPase N-terminal" evidence="14">
    <location>
        <begin position="62"/>
        <end position="124"/>
    </location>
</feature>
<gene>
    <name evidence="16" type="ORF">NQ317_002445</name>
</gene>
<feature type="transmembrane region" description="Helical" evidence="12">
    <location>
        <begin position="844"/>
        <end position="863"/>
    </location>
</feature>
<keyword evidence="9 12" id="KW-1133">Transmembrane helix</keyword>
<dbReference type="SUPFAM" id="SSF81665">
    <property type="entry name" value="Calcium ATPase, transmembrane domain M"/>
    <property type="match status" value="1"/>
</dbReference>
<keyword evidence="3 12" id="KW-0812">Transmembrane</keyword>
<dbReference type="PRINTS" id="PR00119">
    <property type="entry name" value="CATATPASE"/>
</dbReference>
<feature type="transmembrane region" description="Helical" evidence="12">
    <location>
        <begin position="922"/>
        <end position="944"/>
    </location>
</feature>
<protein>
    <recommendedName>
        <fullName evidence="12">Phospholipid-transporting ATPase</fullName>
        <ecNumber evidence="12">7.6.2.1</ecNumber>
    </recommendedName>
</protein>
<evidence type="ECO:0000256" key="7">
    <source>
        <dbReference type="ARBA" id="ARBA00022842"/>
    </source>
</evidence>
<evidence type="ECO:0000256" key="8">
    <source>
        <dbReference type="ARBA" id="ARBA00022967"/>
    </source>
</evidence>
<evidence type="ECO:0000313" key="16">
    <source>
        <dbReference type="EMBL" id="KAJ8973941.1"/>
    </source>
</evidence>